<proteinExistence type="inferred from homology"/>
<dbReference type="PANTHER" id="PTHR35789:SF1">
    <property type="entry name" value="SPORE GERMINATION PROTEIN B3"/>
    <property type="match status" value="1"/>
</dbReference>
<protein>
    <submittedName>
        <fullName evidence="10">Uncharacterized protein</fullName>
    </submittedName>
</protein>
<evidence type="ECO:0000256" key="3">
    <source>
        <dbReference type="ARBA" id="ARBA00022544"/>
    </source>
</evidence>
<evidence type="ECO:0000256" key="6">
    <source>
        <dbReference type="ARBA" id="ARBA00023139"/>
    </source>
</evidence>
<dbReference type="InterPro" id="IPR057336">
    <property type="entry name" value="GerAC_N"/>
</dbReference>
<organism evidence="10 11">
    <name type="scientific">Cohnella abietis</name>
    <dbReference type="NCBI Taxonomy" id="2507935"/>
    <lineage>
        <taxon>Bacteria</taxon>
        <taxon>Bacillati</taxon>
        <taxon>Bacillota</taxon>
        <taxon>Bacilli</taxon>
        <taxon>Bacillales</taxon>
        <taxon>Paenibacillaceae</taxon>
        <taxon>Cohnella</taxon>
    </lineage>
</organism>
<keyword evidence="5" id="KW-0472">Membrane</keyword>
<keyword evidence="11" id="KW-1185">Reference proteome</keyword>
<comment type="similarity">
    <text evidence="2">Belongs to the GerABKC lipoprotein family.</text>
</comment>
<keyword evidence="6" id="KW-0564">Palmitate</keyword>
<dbReference type="PANTHER" id="PTHR35789">
    <property type="entry name" value="SPORE GERMINATION PROTEIN B3"/>
    <property type="match status" value="1"/>
</dbReference>
<evidence type="ECO:0000256" key="1">
    <source>
        <dbReference type="ARBA" id="ARBA00004635"/>
    </source>
</evidence>
<gene>
    <name evidence="10" type="ORF">KCTCHS21_59820</name>
</gene>
<dbReference type="AlphaFoldDB" id="A0A3T1DER2"/>
<dbReference type="InterPro" id="IPR046953">
    <property type="entry name" value="Spore_GerAC-like_C"/>
</dbReference>
<feature type="domain" description="Spore germination protein N-terminal" evidence="9">
    <location>
        <begin position="2"/>
        <end position="174"/>
    </location>
</feature>
<dbReference type="InterPro" id="IPR008844">
    <property type="entry name" value="Spore_GerAC-like"/>
</dbReference>
<evidence type="ECO:0000256" key="4">
    <source>
        <dbReference type="ARBA" id="ARBA00022729"/>
    </source>
</evidence>
<dbReference type="InterPro" id="IPR038501">
    <property type="entry name" value="Spore_GerAC_C_sf"/>
</dbReference>
<dbReference type="EMBL" id="AP019400">
    <property type="protein sequence ID" value="BBI36583.1"/>
    <property type="molecule type" value="Genomic_DNA"/>
</dbReference>
<keyword evidence="7" id="KW-0449">Lipoprotein</keyword>
<dbReference type="Pfam" id="PF05504">
    <property type="entry name" value="Spore_GerAC"/>
    <property type="match status" value="1"/>
</dbReference>
<name>A0A3T1DER2_9BACL</name>
<evidence type="ECO:0000313" key="10">
    <source>
        <dbReference type="EMBL" id="BBI36583.1"/>
    </source>
</evidence>
<dbReference type="Proteomes" id="UP000289856">
    <property type="component" value="Chromosome"/>
</dbReference>
<sequence>MVEVNQLAIVNFIGVDRDPESGKYSVYFQIVNPSGLAAQKSPGTIAPIYTYRIDTTNTMDPMNKMLDLIPRKPFFDHYQALVVTERMARWGLVEQLNFLEKQPDRRSTINLIVTDSSIEDIMQTYLPLEKMSGRAIRSIINNQAAFSGKASKKSMVKSLVDNLENTGLTAHPLISLASKDVTSSATRYQKIDANKGNFILKGGALFKQGIMIGKLTSDEMPWFNLMSGDIDVLIQSLTVNGKGVEIRSDKLEVRKKLVMQDGRPVLKLHVEAGLHITGNNQSEKLTGDNLDQITSAFNRQVSEQSEEFFEKGKQHGWDVAGIEDTINRKRGQEWKTAKQDKNQWRLTKLEITVSSTIKTVGITIDPYVDKKEQP</sequence>
<accession>A0A3T1DER2</accession>
<dbReference type="NCBIfam" id="TIGR02887">
    <property type="entry name" value="spore_ger_x_C"/>
    <property type="match status" value="1"/>
</dbReference>
<evidence type="ECO:0000259" key="8">
    <source>
        <dbReference type="Pfam" id="PF05504"/>
    </source>
</evidence>
<dbReference type="KEGG" id="cohn:KCTCHS21_59820"/>
<dbReference type="GO" id="GO:0016020">
    <property type="term" value="C:membrane"/>
    <property type="evidence" value="ECO:0007669"/>
    <property type="project" value="UniProtKB-SubCell"/>
</dbReference>
<comment type="subcellular location">
    <subcellularLocation>
        <location evidence="1">Membrane</location>
        <topology evidence="1">Lipid-anchor</topology>
    </subcellularLocation>
</comment>
<evidence type="ECO:0000256" key="2">
    <source>
        <dbReference type="ARBA" id="ARBA00007886"/>
    </source>
</evidence>
<dbReference type="GO" id="GO:0009847">
    <property type="term" value="P:spore germination"/>
    <property type="evidence" value="ECO:0007669"/>
    <property type="project" value="InterPro"/>
</dbReference>
<evidence type="ECO:0000256" key="7">
    <source>
        <dbReference type="ARBA" id="ARBA00023288"/>
    </source>
</evidence>
<reference evidence="10 11" key="1">
    <citation type="submission" date="2019-01" db="EMBL/GenBank/DDBJ databases">
        <title>Complete genome sequence of Cohnella hallensis HS21 isolated from Korean fir (Abies koreana) rhizospheric soil.</title>
        <authorList>
            <person name="Jiang L."/>
            <person name="Kang S.W."/>
            <person name="Kim S."/>
            <person name="Jung J."/>
            <person name="Kim C.Y."/>
            <person name="Kim D.H."/>
            <person name="Kim S.W."/>
            <person name="Lee J."/>
        </authorList>
    </citation>
    <scope>NUCLEOTIDE SEQUENCE [LARGE SCALE GENOMIC DNA]</scope>
    <source>
        <strain evidence="10 11">HS21</strain>
    </source>
</reference>
<evidence type="ECO:0000259" key="9">
    <source>
        <dbReference type="Pfam" id="PF25198"/>
    </source>
</evidence>
<dbReference type="Gene3D" id="3.30.300.210">
    <property type="entry name" value="Nutrient germinant receptor protein C, domain 3"/>
    <property type="match status" value="1"/>
</dbReference>
<evidence type="ECO:0000256" key="5">
    <source>
        <dbReference type="ARBA" id="ARBA00023136"/>
    </source>
</evidence>
<keyword evidence="4" id="KW-0732">Signal</keyword>
<keyword evidence="3" id="KW-0309">Germination</keyword>
<dbReference type="Pfam" id="PF25198">
    <property type="entry name" value="Spore_GerAC_N"/>
    <property type="match status" value="1"/>
</dbReference>
<evidence type="ECO:0000313" key="11">
    <source>
        <dbReference type="Proteomes" id="UP000289856"/>
    </source>
</evidence>
<feature type="domain" description="Spore germination GerAC-like C-terminal" evidence="8">
    <location>
        <begin position="202"/>
        <end position="359"/>
    </location>
</feature>